<sequence length="339" mass="36852">MEYLKGEKAIMKYKVVLFNFVAALILYSNMVHAGPTVYIPLGAGNQVIAVDAATDKITASYPDVINAHGLVATPDGEYLIAGSLTEVPLKKGQPKDALNSKLFFIHPVHGHVMSTIDVAGWTHHQAITPDGKYVLSTHGMRGNISVVDVEENKLIRTVDTGNVPNYTLITRDGKKAYVSNTGDNSITEIDLKNWKVTRKLESGPAPEHMIFSKDEKTIYVTNPRVGKIAAVAVDSGKVIKSFSIGKATHGLDMGEDGKTFFASTTKENKLVAVDTETGKQRELSLTPAPYHLNTITGTGKVYVSSRNKPIIWVVDQKTMKKIGEIKLPAGEAHQMAVVK</sequence>
<feature type="domain" description="YNCE-like beta-propeller" evidence="2">
    <location>
        <begin position="130"/>
        <end position="251"/>
    </location>
</feature>
<protein>
    <recommendedName>
        <fullName evidence="2">YNCE-like beta-propeller domain-containing protein</fullName>
    </recommendedName>
</protein>
<reference evidence="3" key="1">
    <citation type="submission" date="2018-06" db="EMBL/GenBank/DDBJ databases">
        <authorList>
            <person name="Zhirakovskaya E."/>
        </authorList>
    </citation>
    <scope>NUCLEOTIDE SEQUENCE</scope>
</reference>
<dbReference type="PANTHER" id="PTHR47197:SF3">
    <property type="entry name" value="DIHYDRO-HEME D1 DEHYDROGENASE"/>
    <property type="match status" value="1"/>
</dbReference>
<dbReference type="InterPro" id="IPR051200">
    <property type="entry name" value="Host-pathogen_enzymatic-act"/>
</dbReference>
<dbReference type="Gene3D" id="2.130.10.10">
    <property type="entry name" value="YVTN repeat-like/Quinoprotein amine dehydrogenase"/>
    <property type="match status" value="2"/>
</dbReference>
<evidence type="ECO:0000256" key="1">
    <source>
        <dbReference type="ARBA" id="ARBA00022729"/>
    </source>
</evidence>
<organism evidence="3">
    <name type="scientific">hydrothermal vent metagenome</name>
    <dbReference type="NCBI Taxonomy" id="652676"/>
    <lineage>
        <taxon>unclassified sequences</taxon>
        <taxon>metagenomes</taxon>
        <taxon>ecological metagenomes</taxon>
    </lineage>
</organism>
<evidence type="ECO:0000313" key="3">
    <source>
        <dbReference type="EMBL" id="VAW97055.1"/>
    </source>
</evidence>
<dbReference type="InterPro" id="IPR048433">
    <property type="entry name" value="YNCE-like_beta-prop"/>
</dbReference>
<dbReference type="PANTHER" id="PTHR47197">
    <property type="entry name" value="PROTEIN NIRF"/>
    <property type="match status" value="1"/>
</dbReference>
<evidence type="ECO:0000259" key="2">
    <source>
        <dbReference type="Pfam" id="PF21783"/>
    </source>
</evidence>
<dbReference type="EMBL" id="UOFR01000043">
    <property type="protein sequence ID" value="VAW97055.1"/>
    <property type="molecule type" value="Genomic_DNA"/>
</dbReference>
<dbReference type="Pfam" id="PF21783">
    <property type="entry name" value="YNCE"/>
    <property type="match status" value="1"/>
</dbReference>
<dbReference type="InterPro" id="IPR011048">
    <property type="entry name" value="Haem_d1_sf"/>
</dbReference>
<gene>
    <name evidence="3" type="ORF">MNBD_GAMMA21-836</name>
</gene>
<accession>A0A3B0ZU21</accession>
<proteinExistence type="predicted"/>
<dbReference type="AlphaFoldDB" id="A0A3B0ZU21"/>
<name>A0A3B0ZU21_9ZZZZ</name>
<dbReference type="SUPFAM" id="SSF51004">
    <property type="entry name" value="C-terminal (heme d1) domain of cytochrome cd1-nitrite reductase"/>
    <property type="match status" value="1"/>
</dbReference>
<dbReference type="InterPro" id="IPR015943">
    <property type="entry name" value="WD40/YVTN_repeat-like_dom_sf"/>
</dbReference>
<keyword evidence="1" id="KW-0732">Signal</keyword>